<evidence type="ECO:0008006" key="4">
    <source>
        <dbReference type="Google" id="ProtNLM"/>
    </source>
</evidence>
<proteinExistence type="predicted"/>
<dbReference type="Proteomes" id="UP000594262">
    <property type="component" value="Unplaced"/>
</dbReference>
<keyword evidence="1" id="KW-0732">Signal</keyword>
<evidence type="ECO:0000256" key="1">
    <source>
        <dbReference type="SAM" id="SignalP"/>
    </source>
</evidence>
<name>A0A7M6DQH8_9CNID</name>
<feature type="chain" id="PRO_5029485610" description="Cnidarian restricted protein" evidence="1">
    <location>
        <begin position="22"/>
        <end position="120"/>
    </location>
</feature>
<feature type="signal peptide" evidence="1">
    <location>
        <begin position="1"/>
        <end position="21"/>
    </location>
</feature>
<dbReference type="AlphaFoldDB" id="A0A7M6DQH8"/>
<evidence type="ECO:0000313" key="2">
    <source>
        <dbReference type="EnsemblMetazoa" id="CLYHEMP022513.1"/>
    </source>
</evidence>
<keyword evidence="3" id="KW-1185">Reference proteome</keyword>
<sequence>MIHKILIVHIMLAMIILVAHADNHHSKFEQYCKEEATKCCSTNPFTKCSFLVKLKGLQRCLNLRIQGCVLTLEKEVLRSTRFTSYTRCFTETVSVPVTIHHHDGTNTILIIEYDHEVCYN</sequence>
<organism evidence="2 3">
    <name type="scientific">Clytia hemisphaerica</name>
    <dbReference type="NCBI Taxonomy" id="252671"/>
    <lineage>
        <taxon>Eukaryota</taxon>
        <taxon>Metazoa</taxon>
        <taxon>Cnidaria</taxon>
        <taxon>Hydrozoa</taxon>
        <taxon>Hydroidolina</taxon>
        <taxon>Leptothecata</taxon>
        <taxon>Obeliida</taxon>
        <taxon>Clytiidae</taxon>
        <taxon>Clytia</taxon>
    </lineage>
</organism>
<evidence type="ECO:0000313" key="3">
    <source>
        <dbReference type="Proteomes" id="UP000594262"/>
    </source>
</evidence>
<dbReference type="EnsemblMetazoa" id="CLYHEMT022513.1">
    <property type="protein sequence ID" value="CLYHEMP022513.1"/>
    <property type="gene ID" value="CLYHEMG022513"/>
</dbReference>
<reference evidence="2" key="1">
    <citation type="submission" date="2021-01" db="UniProtKB">
        <authorList>
            <consortium name="EnsemblMetazoa"/>
        </authorList>
    </citation>
    <scope>IDENTIFICATION</scope>
</reference>
<protein>
    <recommendedName>
        <fullName evidence="4">Cnidarian restricted protein</fullName>
    </recommendedName>
</protein>
<accession>A0A7M6DQH8</accession>